<feature type="region of interest" description="Disordered" evidence="5">
    <location>
        <begin position="1"/>
        <end position="88"/>
    </location>
</feature>
<name>A0ABD5X759_9EURY</name>
<dbReference type="GO" id="GO:0005737">
    <property type="term" value="C:cytoplasm"/>
    <property type="evidence" value="ECO:0007669"/>
    <property type="project" value="UniProtKB-SubCell"/>
</dbReference>
<evidence type="ECO:0000256" key="2">
    <source>
        <dbReference type="ARBA" id="ARBA00023186"/>
    </source>
</evidence>
<dbReference type="InterPro" id="IPR000740">
    <property type="entry name" value="GrpE"/>
</dbReference>
<dbReference type="SUPFAM" id="SSF58014">
    <property type="entry name" value="Coiled-coil domain of nucleotide exchange factor GrpE"/>
    <property type="match status" value="1"/>
</dbReference>
<comment type="subunit">
    <text evidence="3">Homodimer.</text>
</comment>
<comment type="subcellular location">
    <subcellularLocation>
        <location evidence="3">Cytoplasm</location>
    </subcellularLocation>
</comment>
<evidence type="ECO:0000256" key="3">
    <source>
        <dbReference type="HAMAP-Rule" id="MF_01151"/>
    </source>
</evidence>
<dbReference type="SUPFAM" id="SSF51064">
    <property type="entry name" value="Head domain of nucleotide exchange factor GrpE"/>
    <property type="match status" value="1"/>
</dbReference>
<feature type="compositionally biased region" description="Acidic residues" evidence="5">
    <location>
        <begin position="8"/>
        <end position="27"/>
    </location>
</feature>
<evidence type="ECO:0000256" key="1">
    <source>
        <dbReference type="ARBA" id="ARBA00009054"/>
    </source>
</evidence>
<dbReference type="InterPro" id="IPR009012">
    <property type="entry name" value="GrpE_head"/>
</dbReference>
<dbReference type="Gene3D" id="2.30.22.10">
    <property type="entry name" value="Head domain of nucleotide exchange factor GrpE"/>
    <property type="match status" value="1"/>
</dbReference>
<reference evidence="6 7" key="1">
    <citation type="journal article" date="2014" name="Int. J. Syst. Evol. Microbiol.">
        <title>Complete genome sequence of Corynebacterium casei LMG S-19264T (=DSM 44701T), isolated from a smear-ripened cheese.</title>
        <authorList>
            <consortium name="US DOE Joint Genome Institute (JGI-PGF)"/>
            <person name="Walter F."/>
            <person name="Albersmeier A."/>
            <person name="Kalinowski J."/>
            <person name="Ruckert C."/>
        </authorList>
    </citation>
    <scope>NUCLEOTIDE SEQUENCE [LARGE SCALE GENOMIC DNA]</scope>
    <source>
        <strain evidence="6 7">CGMCC 4.7215</strain>
    </source>
</reference>
<keyword evidence="2 3" id="KW-0143">Chaperone</keyword>
<comment type="caution">
    <text evidence="6">The sequence shown here is derived from an EMBL/GenBank/DDBJ whole genome shotgun (WGS) entry which is preliminary data.</text>
</comment>
<keyword evidence="3" id="KW-0963">Cytoplasm</keyword>
<dbReference type="PANTHER" id="PTHR21237:SF23">
    <property type="entry name" value="GRPE PROTEIN HOMOLOG, MITOCHONDRIAL"/>
    <property type="match status" value="1"/>
</dbReference>
<comment type="function">
    <text evidence="3">Participates actively in the response to hyperosmotic and heat shock by preventing the aggregation of stress-denatured proteins, in association with DnaK and GrpE. It is the nucleotide exchange factor for DnaK and may function as a thermosensor. Unfolded proteins bind initially to DnaJ; upon interaction with the DnaJ-bound protein, DnaK hydrolyzes its bound ATP, resulting in the formation of a stable complex. GrpE releases ADP from DnaK; ATP binding to DnaK triggers the release of the substrate protein, thus completing the reaction cycle. Several rounds of ATP-dependent interactions between DnaJ, DnaK and GrpE are required for fully efficient folding.</text>
</comment>
<dbReference type="CDD" id="cd00446">
    <property type="entry name" value="GrpE"/>
    <property type="match status" value="1"/>
</dbReference>
<dbReference type="EMBL" id="JBHSZQ010000047">
    <property type="protein sequence ID" value="MFC7126817.1"/>
    <property type="molecule type" value="Genomic_DNA"/>
</dbReference>
<comment type="similarity">
    <text evidence="1 3 4">Belongs to the GrpE family.</text>
</comment>
<protein>
    <recommendedName>
        <fullName evidence="3">Protein GrpE</fullName>
    </recommendedName>
    <alternativeName>
        <fullName evidence="3">HSP-70 cofactor</fullName>
    </alternativeName>
</protein>
<sequence length="272" mass="30537">MDSASADEQNDERDAEERTDEETEIPADADSNERTEESVTEFLSDLATAPDEDVDAVLADIVSDRASGQTSDTDSSTERGQSVDPADVRVDDALLTELAEIPEERLAKTLAVLRTETDRLETKLAKEQERADDLESRLARKQADFQNYKKRQKKRLEDEKERATEDFVTRLLDVRDNLERALDQDEDADIRGGVESTLDQFDQQLERENVETIHPDVGKETDPRRHEVLATIAADQPEDTIAQVHRPGYVMGEKVLRPAQVAVSDGSLVDDE</sequence>
<dbReference type="HAMAP" id="MF_01151">
    <property type="entry name" value="GrpE"/>
    <property type="match status" value="1"/>
</dbReference>
<dbReference type="Proteomes" id="UP001596414">
    <property type="component" value="Unassembled WGS sequence"/>
</dbReference>
<feature type="region of interest" description="Disordered" evidence="5">
    <location>
        <begin position="124"/>
        <end position="162"/>
    </location>
</feature>
<evidence type="ECO:0000256" key="4">
    <source>
        <dbReference type="RuleBase" id="RU004478"/>
    </source>
</evidence>
<dbReference type="Pfam" id="PF01025">
    <property type="entry name" value="GrpE"/>
    <property type="match status" value="1"/>
</dbReference>
<organism evidence="6 7">
    <name type="scientific">Halovenus rubra</name>
    <dbReference type="NCBI Taxonomy" id="869890"/>
    <lineage>
        <taxon>Archaea</taxon>
        <taxon>Methanobacteriati</taxon>
        <taxon>Methanobacteriota</taxon>
        <taxon>Stenosarchaea group</taxon>
        <taxon>Halobacteria</taxon>
        <taxon>Halobacteriales</taxon>
        <taxon>Haloarculaceae</taxon>
        <taxon>Halovenus</taxon>
    </lineage>
</organism>
<keyword evidence="3" id="KW-0346">Stress response</keyword>
<dbReference type="InterPro" id="IPR013805">
    <property type="entry name" value="GrpE_CC"/>
</dbReference>
<evidence type="ECO:0000256" key="5">
    <source>
        <dbReference type="SAM" id="MobiDB-lite"/>
    </source>
</evidence>
<accession>A0ABD5X759</accession>
<dbReference type="AlphaFoldDB" id="A0ABD5X759"/>
<proteinExistence type="inferred from homology"/>
<evidence type="ECO:0000313" key="7">
    <source>
        <dbReference type="Proteomes" id="UP001596414"/>
    </source>
</evidence>
<dbReference type="Gene3D" id="3.90.20.20">
    <property type="match status" value="1"/>
</dbReference>
<gene>
    <name evidence="3" type="primary">grpE</name>
    <name evidence="6" type="ORF">ACFQJ7_12405</name>
</gene>
<dbReference type="PANTHER" id="PTHR21237">
    <property type="entry name" value="GRPE PROTEIN"/>
    <property type="match status" value="1"/>
</dbReference>
<feature type="compositionally biased region" description="Polar residues" evidence="5">
    <location>
        <begin position="66"/>
        <end position="80"/>
    </location>
</feature>
<evidence type="ECO:0000313" key="6">
    <source>
        <dbReference type="EMBL" id="MFC7126817.1"/>
    </source>
</evidence>
<dbReference type="PRINTS" id="PR00773">
    <property type="entry name" value="GRPEPROTEIN"/>
</dbReference>
<feature type="compositionally biased region" description="Basic and acidic residues" evidence="5">
    <location>
        <begin position="124"/>
        <end position="143"/>
    </location>
</feature>